<evidence type="ECO:0000313" key="2">
    <source>
        <dbReference type="Proteomes" id="UP000048949"/>
    </source>
</evidence>
<protein>
    <recommendedName>
        <fullName evidence="3">Phage tail tube protein, GTA-gp10</fullName>
    </recommendedName>
</protein>
<evidence type="ECO:0000313" key="1">
    <source>
        <dbReference type="EMBL" id="CRK74114.1"/>
    </source>
</evidence>
<name>A0A0U1NHB8_9RHOB</name>
<sequence>MMVNRHRGEVEITVNGKPYVARLSLGALATLEVKLGASSLTELIERFEGNSIRSLDVLALIEAGLSSGNWDGTAADLLHADVNGGPLGAARAAAQLLVRAFGDDA</sequence>
<dbReference type="RefSeq" id="WP_048597416.1">
    <property type="nucleotide sequence ID" value="NZ_CBFHGK010000003.1"/>
</dbReference>
<proteinExistence type="predicted"/>
<dbReference type="STRING" id="282199.GCA_001049735_00139"/>
<dbReference type="InterPro" id="IPR021791">
    <property type="entry name" value="Phage_TAC_11"/>
</dbReference>
<accession>A0A0U1NHB8</accession>
<reference evidence="1 2" key="1">
    <citation type="submission" date="2015-04" db="EMBL/GenBank/DDBJ databases">
        <authorList>
            <person name="Syromyatnikov M.Y."/>
            <person name="Popov V.N."/>
        </authorList>
    </citation>
    <scope>NUCLEOTIDE SEQUENCE [LARGE SCALE GENOMIC DNA]</scope>
    <source>
        <strain evidence="1 2">CECT 5292</strain>
    </source>
</reference>
<organism evidence="1 2">
    <name type="scientific">Nereida ignava</name>
    <dbReference type="NCBI Taxonomy" id="282199"/>
    <lineage>
        <taxon>Bacteria</taxon>
        <taxon>Pseudomonadati</taxon>
        <taxon>Pseudomonadota</taxon>
        <taxon>Alphaproteobacteria</taxon>
        <taxon>Rhodobacterales</taxon>
        <taxon>Roseobacteraceae</taxon>
        <taxon>Nereida</taxon>
    </lineage>
</organism>
<dbReference type="EMBL" id="CVQV01000002">
    <property type="protein sequence ID" value="CRK74114.1"/>
    <property type="molecule type" value="Genomic_DNA"/>
</dbReference>
<dbReference type="AlphaFoldDB" id="A0A0U1NHB8"/>
<gene>
    <name evidence="1" type="ORF">NIG5292_00139</name>
</gene>
<evidence type="ECO:0008006" key="3">
    <source>
        <dbReference type="Google" id="ProtNLM"/>
    </source>
</evidence>
<keyword evidence="2" id="KW-1185">Reference proteome</keyword>
<dbReference type="Proteomes" id="UP000048949">
    <property type="component" value="Unassembled WGS sequence"/>
</dbReference>
<dbReference type="Pfam" id="PF11836">
    <property type="entry name" value="Phage_TAC_11"/>
    <property type="match status" value="1"/>
</dbReference>